<proteinExistence type="predicted"/>
<evidence type="ECO:0000313" key="1">
    <source>
        <dbReference type="EMBL" id="KAI3777713.1"/>
    </source>
</evidence>
<comment type="caution">
    <text evidence="1">The sequence shown here is derived from an EMBL/GenBank/DDBJ whole genome shotgun (WGS) entry which is preliminary data.</text>
</comment>
<name>A0ACB9G2N5_9ASTR</name>
<reference evidence="2" key="1">
    <citation type="journal article" date="2022" name="Mol. Ecol. Resour.">
        <title>The genomes of chicory, endive, great burdock and yacon provide insights into Asteraceae palaeo-polyploidization history and plant inulin production.</title>
        <authorList>
            <person name="Fan W."/>
            <person name="Wang S."/>
            <person name="Wang H."/>
            <person name="Wang A."/>
            <person name="Jiang F."/>
            <person name="Liu H."/>
            <person name="Zhao H."/>
            <person name="Xu D."/>
            <person name="Zhang Y."/>
        </authorList>
    </citation>
    <scope>NUCLEOTIDE SEQUENCE [LARGE SCALE GENOMIC DNA]</scope>
    <source>
        <strain evidence="2">cv. Yunnan</strain>
    </source>
</reference>
<dbReference type="EMBL" id="CM042032">
    <property type="protein sequence ID" value="KAI3777713.1"/>
    <property type="molecule type" value="Genomic_DNA"/>
</dbReference>
<reference evidence="1 2" key="2">
    <citation type="journal article" date="2022" name="Mol. Ecol. Resour.">
        <title>The genomes of chicory, endive, great burdock and yacon provide insights into Asteraceae paleo-polyploidization history and plant inulin production.</title>
        <authorList>
            <person name="Fan W."/>
            <person name="Wang S."/>
            <person name="Wang H."/>
            <person name="Wang A."/>
            <person name="Jiang F."/>
            <person name="Liu H."/>
            <person name="Zhao H."/>
            <person name="Xu D."/>
            <person name="Zhang Y."/>
        </authorList>
    </citation>
    <scope>NUCLEOTIDE SEQUENCE [LARGE SCALE GENOMIC DNA]</scope>
    <source>
        <strain evidence="2">cv. Yunnan</strain>
        <tissue evidence="1">Leaves</tissue>
    </source>
</reference>
<evidence type="ECO:0000313" key="2">
    <source>
        <dbReference type="Proteomes" id="UP001056120"/>
    </source>
</evidence>
<accession>A0ACB9G2N5</accession>
<sequence length="248" mass="27962">MKSKESKTRKRSLFGGEDVNEGKRSNQEDRKLAQKMYGDDVSWFRGAMIGKGSFGCVFVANLKNLKSRYSLYPPIMAVKSADVSASCSIQKEKEVMDNIHSCRNIIKCFGEEVMTGERGQMVYNLLLEYGSDGNLADLIKKGKGLPELDVRRYARSIPRGLSHIHKRGYVHCDLKPQNVMLVANYEGRNGDFVAKIGDFGLAKRVKQMKKDSYGSCWRGTPMYLSPEVVIDGVQEQPANIWAFRVYPV</sequence>
<dbReference type="Proteomes" id="UP001056120">
    <property type="component" value="Linkage Group LG15"/>
</dbReference>
<gene>
    <name evidence="1" type="ORF">L1987_47515</name>
</gene>
<keyword evidence="2" id="KW-1185">Reference proteome</keyword>
<organism evidence="1 2">
    <name type="scientific">Smallanthus sonchifolius</name>
    <dbReference type="NCBI Taxonomy" id="185202"/>
    <lineage>
        <taxon>Eukaryota</taxon>
        <taxon>Viridiplantae</taxon>
        <taxon>Streptophyta</taxon>
        <taxon>Embryophyta</taxon>
        <taxon>Tracheophyta</taxon>
        <taxon>Spermatophyta</taxon>
        <taxon>Magnoliopsida</taxon>
        <taxon>eudicotyledons</taxon>
        <taxon>Gunneridae</taxon>
        <taxon>Pentapetalae</taxon>
        <taxon>asterids</taxon>
        <taxon>campanulids</taxon>
        <taxon>Asterales</taxon>
        <taxon>Asteraceae</taxon>
        <taxon>Asteroideae</taxon>
        <taxon>Heliantheae alliance</taxon>
        <taxon>Millerieae</taxon>
        <taxon>Smallanthus</taxon>
    </lineage>
</organism>
<protein>
    <submittedName>
        <fullName evidence="1">Uncharacterized protein</fullName>
    </submittedName>
</protein>